<dbReference type="InterPro" id="IPR003959">
    <property type="entry name" value="ATPase_AAA_core"/>
</dbReference>
<feature type="domain" description="AAA+ ATPase" evidence="1">
    <location>
        <begin position="38"/>
        <end position="364"/>
    </location>
</feature>
<accession>A0A1R3U8D4</accession>
<protein>
    <submittedName>
        <fullName evidence="2">Recombination protein F</fullName>
    </submittedName>
</protein>
<name>A0A1R3U8D4_9HYPH</name>
<dbReference type="Pfam" id="PF13304">
    <property type="entry name" value="AAA_21"/>
    <property type="match status" value="1"/>
</dbReference>
<proteinExistence type="predicted"/>
<dbReference type="PANTHER" id="PTHR43581:SF4">
    <property type="entry name" value="ATP_GTP PHOSPHATASE"/>
    <property type="match status" value="1"/>
</dbReference>
<evidence type="ECO:0000313" key="3">
    <source>
        <dbReference type="Proteomes" id="UP000187891"/>
    </source>
</evidence>
<dbReference type="AlphaFoldDB" id="A0A1R3U8D4"/>
<dbReference type="InterPro" id="IPR027417">
    <property type="entry name" value="P-loop_NTPase"/>
</dbReference>
<dbReference type="RefSeq" id="WP_077122519.1">
    <property type="nucleotide sequence ID" value="NZ_FMUE01000015.1"/>
</dbReference>
<dbReference type="Gene3D" id="3.40.50.300">
    <property type="entry name" value="P-loop containing nucleotide triphosphate hydrolases"/>
    <property type="match status" value="2"/>
</dbReference>
<dbReference type="InterPro" id="IPR041685">
    <property type="entry name" value="AAA_GajA/Old/RecF-like"/>
</dbReference>
<sequence>MVIDPNRPPRRQRNAPLYIDSFNVGAFRGLTEVRLENLSRINLLVGSNNAGKTSILEAIAVHFNAFEVVEWYNIARTREGRSVTPFADALSTLDSLRWMFPSDNALMWDDGNALAIHLESSRGDATDIVTATCKQTRGVLPYEMIRRAIGNNRAAPDGEPVEDVGLLIAVKATLAQGMLLPIEHAMDFQIWSQLGLRSEMNRPRGSVNLQFLAPYGHRSTPQNLRRLTESTHSGTRNDIDALLRDLDERLHGVEIITSEDGRTPKIAVRTKKGGLFPLAVLGDGVRRALSIALALQSAKDGILLIDEIEAALHVSALDRVYRWLSNAVETYNVQVFATTHSLEAIDAIIKAKSPAEHSDLSGYNIAPSEKENVKRYTGGMLHRLVHQRGLDIRS</sequence>
<evidence type="ECO:0000313" key="2">
    <source>
        <dbReference type="EMBL" id="SCX34549.1"/>
    </source>
</evidence>
<dbReference type="EMBL" id="FMUE01000015">
    <property type="protein sequence ID" value="SCX34549.1"/>
    <property type="molecule type" value="Genomic_DNA"/>
</dbReference>
<gene>
    <name evidence="2" type="ORF">DSM25559_4508</name>
</gene>
<organism evidence="2 3">
    <name type="scientific">Agrobacterium rosae</name>
    <dbReference type="NCBI Taxonomy" id="1972867"/>
    <lineage>
        <taxon>Bacteria</taxon>
        <taxon>Pseudomonadati</taxon>
        <taxon>Pseudomonadota</taxon>
        <taxon>Alphaproteobacteria</taxon>
        <taxon>Hyphomicrobiales</taxon>
        <taxon>Rhizobiaceae</taxon>
        <taxon>Rhizobium/Agrobacterium group</taxon>
        <taxon>Agrobacterium</taxon>
    </lineage>
</organism>
<dbReference type="SUPFAM" id="SSF52540">
    <property type="entry name" value="P-loop containing nucleoside triphosphate hydrolases"/>
    <property type="match status" value="1"/>
</dbReference>
<reference evidence="3" key="1">
    <citation type="submission" date="2016-10" db="EMBL/GenBank/DDBJ databases">
        <authorList>
            <person name="Wibberg D."/>
        </authorList>
    </citation>
    <scope>NUCLEOTIDE SEQUENCE [LARGE SCALE GENOMIC DNA]</scope>
</reference>
<dbReference type="GO" id="GO:0016887">
    <property type="term" value="F:ATP hydrolysis activity"/>
    <property type="evidence" value="ECO:0007669"/>
    <property type="project" value="InterPro"/>
</dbReference>
<dbReference type="PANTHER" id="PTHR43581">
    <property type="entry name" value="ATP/GTP PHOSPHATASE"/>
    <property type="match status" value="1"/>
</dbReference>
<dbReference type="STRING" id="1907666.DSM25559_4508"/>
<dbReference type="SMART" id="SM00382">
    <property type="entry name" value="AAA"/>
    <property type="match status" value="1"/>
</dbReference>
<dbReference type="Proteomes" id="UP000187891">
    <property type="component" value="Unassembled WGS sequence"/>
</dbReference>
<dbReference type="GO" id="GO:0005524">
    <property type="term" value="F:ATP binding"/>
    <property type="evidence" value="ECO:0007669"/>
    <property type="project" value="InterPro"/>
</dbReference>
<dbReference type="Pfam" id="PF13175">
    <property type="entry name" value="AAA_15"/>
    <property type="match status" value="1"/>
</dbReference>
<evidence type="ECO:0000259" key="1">
    <source>
        <dbReference type="SMART" id="SM00382"/>
    </source>
</evidence>
<dbReference type="InterPro" id="IPR051396">
    <property type="entry name" value="Bact_Antivir_Def_Nuclease"/>
</dbReference>
<dbReference type="InterPro" id="IPR003593">
    <property type="entry name" value="AAA+_ATPase"/>
</dbReference>